<evidence type="ECO:0000256" key="3">
    <source>
        <dbReference type="ARBA" id="ARBA00022801"/>
    </source>
</evidence>
<dbReference type="STRING" id="84521.SAMN04487994_100348"/>
<feature type="domain" description="PDZ" evidence="7">
    <location>
        <begin position="126"/>
        <end position="185"/>
    </location>
</feature>
<dbReference type="GO" id="GO:0006508">
    <property type="term" value="P:proteolysis"/>
    <property type="evidence" value="ECO:0007669"/>
    <property type="project" value="UniProtKB-KW"/>
</dbReference>
<keyword evidence="2 5" id="KW-0645">Protease</keyword>
<dbReference type="GO" id="GO:0030288">
    <property type="term" value="C:outer membrane-bounded periplasmic space"/>
    <property type="evidence" value="ECO:0007669"/>
    <property type="project" value="TreeGrafter"/>
</dbReference>
<evidence type="ECO:0000256" key="6">
    <source>
        <dbReference type="SAM" id="Phobius"/>
    </source>
</evidence>
<keyword evidence="6" id="KW-1133">Transmembrane helix</keyword>
<dbReference type="SMART" id="SM00245">
    <property type="entry name" value="TSPc"/>
    <property type="match status" value="1"/>
</dbReference>
<dbReference type="InterPro" id="IPR055210">
    <property type="entry name" value="CtpA/B_N"/>
</dbReference>
<dbReference type="PANTHER" id="PTHR32060">
    <property type="entry name" value="TAIL-SPECIFIC PROTEASE"/>
    <property type="match status" value="1"/>
</dbReference>
<evidence type="ECO:0000313" key="8">
    <source>
        <dbReference type="EMBL" id="PMC59089.1"/>
    </source>
</evidence>
<proteinExistence type="inferred from homology"/>
<dbReference type="Pfam" id="PF17820">
    <property type="entry name" value="PDZ_6"/>
    <property type="match status" value="1"/>
</dbReference>
<dbReference type="InterPro" id="IPR005151">
    <property type="entry name" value="Tail-specific_protease"/>
</dbReference>
<dbReference type="SUPFAM" id="SSF52096">
    <property type="entry name" value="ClpP/crotonase"/>
    <property type="match status" value="1"/>
</dbReference>
<comment type="caution">
    <text evidence="8">The sequence shown here is derived from an EMBL/GenBank/DDBJ whole genome shotgun (WGS) entry which is preliminary data.</text>
</comment>
<dbReference type="Pfam" id="PF22694">
    <property type="entry name" value="CtpB_N-like"/>
    <property type="match status" value="1"/>
</dbReference>
<dbReference type="Gene3D" id="1.10.101.10">
    <property type="entry name" value="PGBD-like superfamily/PGBD"/>
    <property type="match status" value="1"/>
</dbReference>
<dbReference type="Gene3D" id="3.90.226.10">
    <property type="entry name" value="2-enoyl-CoA Hydratase, Chain A, domain 1"/>
    <property type="match status" value="1"/>
</dbReference>
<evidence type="ECO:0000256" key="2">
    <source>
        <dbReference type="ARBA" id="ARBA00022670"/>
    </source>
</evidence>
<dbReference type="PROSITE" id="PS50106">
    <property type="entry name" value="PDZ"/>
    <property type="match status" value="1"/>
</dbReference>
<dbReference type="FunFam" id="2.30.42.10:FF:000063">
    <property type="entry name" value="Peptidase, S41 family"/>
    <property type="match status" value="1"/>
</dbReference>
<accession>A0A2N6SPV8</accession>
<dbReference type="SUPFAM" id="SSF47090">
    <property type="entry name" value="PGBD-like"/>
    <property type="match status" value="1"/>
</dbReference>
<dbReference type="InterPro" id="IPR036034">
    <property type="entry name" value="PDZ_sf"/>
</dbReference>
<dbReference type="OrthoDB" id="9812068at2"/>
<dbReference type="EMBL" id="PNHE01000002">
    <property type="protein sequence ID" value="PMC59089.1"/>
    <property type="molecule type" value="Genomic_DNA"/>
</dbReference>
<organism evidence="8 9">
    <name type="scientific">Dolosicoccus paucivorans</name>
    <dbReference type="NCBI Taxonomy" id="84521"/>
    <lineage>
        <taxon>Bacteria</taxon>
        <taxon>Bacillati</taxon>
        <taxon>Bacillota</taxon>
        <taxon>Bacilli</taxon>
        <taxon>Lactobacillales</taxon>
        <taxon>Aerococcaceae</taxon>
        <taxon>Dolosicoccus</taxon>
    </lineage>
</organism>
<evidence type="ECO:0000256" key="5">
    <source>
        <dbReference type="RuleBase" id="RU004404"/>
    </source>
</evidence>
<dbReference type="Gene3D" id="3.30.750.44">
    <property type="match status" value="1"/>
</dbReference>
<dbReference type="Proteomes" id="UP000235682">
    <property type="component" value="Unassembled WGS sequence"/>
</dbReference>
<evidence type="ECO:0000256" key="1">
    <source>
        <dbReference type="ARBA" id="ARBA00009179"/>
    </source>
</evidence>
<gene>
    <name evidence="8" type="ORF">CJ205_01080</name>
</gene>
<dbReference type="InterPro" id="IPR001478">
    <property type="entry name" value="PDZ"/>
</dbReference>
<dbReference type="InterPro" id="IPR036365">
    <property type="entry name" value="PGBD-like_sf"/>
</dbReference>
<dbReference type="RefSeq" id="WP_102227810.1">
    <property type="nucleotide sequence ID" value="NZ_PNFY01000019.1"/>
</dbReference>
<dbReference type="GO" id="GO:0008236">
    <property type="term" value="F:serine-type peptidase activity"/>
    <property type="evidence" value="ECO:0007669"/>
    <property type="project" value="UniProtKB-KW"/>
</dbReference>
<sequence>MTTSNEQINPEQTIKDATTNKWHPLFKLGITALGLSLFFIVGFITGRYSEKWIQPISTTPTQQLTQEDINAFQRLYGTIQANYIEEIDKNQLLEGAMSGMVNALGDPYSEFLNASQSEVFDEAVTGSFQGIGVEIVSKDGQIMIVSPIDDTPAEKAGLKANDIILAADGTELNDMSTHEVVQLIRGEKGTSVELKIKRADTTFDVTVDRAEIPIISVKAELDEEDPTVGMIRVSQFAGNTYDQLVESIKQLKKEGATSFVFDFRSNPGGLLDQAMKISNIFLEEGQTIFQIEEANGQIESSKATKALGDFKMADPYVVLVDEGSASASEIFAGAIQQNTEHQVVGTKTFGKGTVQTMAAENEYGELKLTIAKWLTPNGTWIHQEGIEPDVEVDNDPVAHALFLNDEEVYQKGDYGEFVDTIIMILNALDYSVEEANTFDETVEKQVKAFQKDHDLEQTGQVTGETARQLMEETRNYLQANDVQYKKALEVLKESKSE</sequence>
<dbReference type="NCBIfam" id="TIGR00225">
    <property type="entry name" value="prc"/>
    <property type="match status" value="1"/>
</dbReference>
<dbReference type="GO" id="GO:0007165">
    <property type="term" value="P:signal transduction"/>
    <property type="evidence" value="ECO:0007669"/>
    <property type="project" value="TreeGrafter"/>
</dbReference>
<keyword evidence="9" id="KW-1185">Reference proteome</keyword>
<keyword evidence="6" id="KW-0812">Transmembrane</keyword>
<dbReference type="InterPro" id="IPR041489">
    <property type="entry name" value="PDZ_6"/>
</dbReference>
<dbReference type="PANTHER" id="PTHR32060:SF30">
    <property type="entry name" value="CARBOXY-TERMINAL PROCESSING PROTEASE CTPA"/>
    <property type="match status" value="1"/>
</dbReference>
<dbReference type="InterPro" id="IPR002477">
    <property type="entry name" value="Peptidoglycan-bd-like"/>
</dbReference>
<evidence type="ECO:0000259" key="7">
    <source>
        <dbReference type="PROSITE" id="PS50106"/>
    </source>
</evidence>
<dbReference type="CDD" id="cd06782">
    <property type="entry name" value="cpPDZ_CPP-like"/>
    <property type="match status" value="1"/>
</dbReference>
<dbReference type="CDD" id="cd07560">
    <property type="entry name" value="Peptidase_S41_CPP"/>
    <property type="match status" value="1"/>
</dbReference>
<dbReference type="SUPFAM" id="SSF50156">
    <property type="entry name" value="PDZ domain-like"/>
    <property type="match status" value="1"/>
</dbReference>
<dbReference type="SMART" id="SM00228">
    <property type="entry name" value="PDZ"/>
    <property type="match status" value="1"/>
</dbReference>
<feature type="transmembrane region" description="Helical" evidence="6">
    <location>
        <begin position="25"/>
        <end position="44"/>
    </location>
</feature>
<comment type="similarity">
    <text evidence="1 5">Belongs to the peptidase S41A family.</text>
</comment>
<keyword evidence="4 5" id="KW-0720">Serine protease</keyword>
<name>A0A2N6SPV8_9LACT</name>
<dbReference type="InterPro" id="IPR036366">
    <property type="entry name" value="PGBDSf"/>
</dbReference>
<dbReference type="AlphaFoldDB" id="A0A2N6SPV8"/>
<keyword evidence="3 5" id="KW-0378">Hydrolase</keyword>
<dbReference type="Pfam" id="PF03572">
    <property type="entry name" value="Peptidase_S41"/>
    <property type="match status" value="1"/>
</dbReference>
<dbReference type="Pfam" id="PF01471">
    <property type="entry name" value="PG_binding_1"/>
    <property type="match status" value="1"/>
</dbReference>
<reference evidence="8 9" key="1">
    <citation type="submission" date="2017-09" db="EMBL/GenBank/DDBJ databases">
        <title>Bacterial strain isolated from the female urinary microbiota.</title>
        <authorList>
            <person name="Thomas-White K."/>
            <person name="Kumar N."/>
            <person name="Forster S."/>
            <person name="Putonti C."/>
            <person name="Lawley T."/>
            <person name="Wolfe A.J."/>
        </authorList>
    </citation>
    <scope>NUCLEOTIDE SEQUENCE [LARGE SCALE GENOMIC DNA]</scope>
    <source>
        <strain evidence="8 9">UMB0852</strain>
    </source>
</reference>
<evidence type="ECO:0000256" key="4">
    <source>
        <dbReference type="ARBA" id="ARBA00022825"/>
    </source>
</evidence>
<evidence type="ECO:0000313" key="9">
    <source>
        <dbReference type="Proteomes" id="UP000235682"/>
    </source>
</evidence>
<dbReference type="InterPro" id="IPR029045">
    <property type="entry name" value="ClpP/crotonase-like_dom_sf"/>
</dbReference>
<keyword evidence="6" id="KW-0472">Membrane</keyword>
<protein>
    <submittedName>
        <fullName evidence="8">Peptidase S41</fullName>
    </submittedName>
</protein>
<dbReference type="InterPro" id="IPR004447">
    <property type="entry name" value="Peptidase_S41A"/>
</dbReference>
<dbReference type="Gene3D" id="2.30.42.10">
    <property type="match status" value="1"/>
</dbReference>
<dbReference type="GO" id="GO:0004175">
    <property type="term" value="F:endopeptidase activity"/>
    <property type="evidence" value="ECO:0007669"/>
    <property type="project" value="TreeGrafter"/>
</dbReference>